<feature type="compositionally biased region" description="Polar residues" evidence="3">
    <location>
        <begin position="359"/>
        <end position="369"/>
    </location>
</feature>
<dbReference type="CDD" id="cd03801">
    <property type="entry name" value="GT4_PimA-like"/>
    <property type="match status" value="1"/>
</dbReference>
<dbReference type="AlphaFoldDB" id="A0A7X4YKQ5"/>
<keyword evidence="1" id="KW-0328">Glycosyltransferase</keyword>
<gene>
    <name evidence="5" type="ORF">GTZ93_40910</name>
</gene>
<dbReference type="PANTHER" id="PTHR12526">
    <property type="entry name" value="GLYCOSYLTRANSFERASE"/>
    <property type="match status" value="1"/>
</dbReference>
<reference evidence="5 6" key="1">
    <citation type="submission" date="2020-01" db="EMBL/GenBank/DDBJ databases">
        <title>The draft genome sequence of Corallococcus exiguus DSM 14696.</title>
        <authorList>
            <person name="Zhang X."/>
            <person name="Zhu H."/>
        </authorList>
    </citation>
    <scope>NUCLEOTIDE SEQUENCE [LARGE SCALE GENOMIC DNA]</scope>
    <source>
        <strain evidence="5 6">DSM 14696</strain>
    </source>
</reference>
<keyword evidence="2 5" id="KW-0808">Transferase</keyword>
<sequence>MNHFQDGTKDPTKVRVLFVAWFLREDRRWLGAFLPPERFECSYVGLEEAVDSTRKRTPWKKWWQFFRLALKARRELARHPQDLIVTAFPQVGFTVGLVNLLTFVRTPHVIWYFNCGHEYRGLRKWLSRLAYRGVDRCLVYTRHERSVYARVFALPKSRFQFTHLTGAELKAEDFRGAREDFALAPRYIAALGSSGRDYGTLLRAVEGLSLQLVIVAHPHALPPGPVPPNVKVLTSIPQQDYLRIIAEAELVAIPVNNRETASGQMTLIQAMALGVPVVATRCIGTEDYIRHGANGWFVEMGDVEEWRRTLRSILDDPEERQRLATEALRFARERFTDRTGARVLAALAEELSTPPAIFYNQTHSSTATPESDAEHSKDRRI</sequence>
<name>A0A7X4YKQ5_9BACT</name>
<dbReference type="RefSeq" id="WP_139922926.1">
    <property type="nucleotide sequence ID" value="NZ_CBCSLE010000024.1"/>
</dbReference>
<evidence type="ECO:0000256" key="3">
    <source>
        <dbReference type="SAM" id="MobiDB-lite"/>
    </source>
</evidence>
<feature type="domain" description="Glycosyl transferase family 1" evidence="4">
    <location>
        <begin position="228"/>
        <end position="327"/>
    </location>
</feature>
<accession>A0A7X4YKQ5</accession>
<dbReference type="SUPFAM" id="SSF53756">
    <property type="entry name" value="UDP-Glycosyltransferase/glycogen phosphorylase"/>
    <property type="match status" value="1"/>
</dbReference>
<dbReference type="PANTHER" id="PTHR12526:SF510">
    <property type="entry name" value="D-INOSITOL 3-PHOSPHATE GLYCOSYLTRANSFERASE"/>
    <property type="match status" value="1"/>
</dbReference>
<dbReference type="InterPro" id="IPR001296">
    <property type="entry name" value="Glyco_trans_1"/>
</dbReference>
<feature type="compositionally biased region" description="Basic and acidic residues" evidence="3">
    <location>
        <begin position="372"/>
        <end position="381"/>
    </location>
</feature>
<keyword evidence="6" id="KW-1185">Reference proteome</keyword>
<dbReference type="Pfam" id="PF00534">
    <property type="entry name" value="Glycos_transf_1"/>
    <property type="match status" value="1"/>
</dbReference>
<evidence type="ECO:0000256" key="1">
    <source>
        <dbReference type="ARBA" id="ARBA00022676"/>
    </source>
</evidence>
<evidence type="ECO:0000313" key="6">
    <source>
        <dbReference type="Proteomes" id="UP000537825"/>
    </source>
</evidence>
<evidence type="ECO:0000313" key="5">
    <source>
        <dbReference type="EMBL" id="NBC46167.1"/>
    </source>
</evidence>
<dbReference type="EMBL" id="JAAAPK010000019">
    <property type="protein sequence ID" value="NBC46167.1"/>
    <property type="molecule type" value="Genomic_DNA"/>
</dbReference>
<comment type="caution">
    <text evidence="5">The sequence shown here is derived from an EMBL/GenBank/DDBJ whole genome shotgun (WGS) entry which is preliminary data.</text>
</comment>
<evidence type="ECO:0000259" key="4">
    <source>
        <dbReference type="Pfam" id="PF00534"/>
    </source>
</evidence>
<dbReference type="GO" id="GO:0016757">
    <property type="term" value="F:glycosyltransferase activity"/>
    <property type="evidence" value="ECO:0007669"/>
    <property type="project" value="UniProtKB-KW"/>
</dbReference>
<dbReference type="Proteomes" id="UP000537825">
    <property type="component" value="Unassembled WGS sequence"/>
</dbReference>
<organism evidence="5 6">
    <name type="scientific">Corallococcus exiguus</name>
    <dbReference type="NCBI Taxonomy" id="83462"/>
    <lineage>
        <taxon>Bacteria</taxon>
        <taxon>Pseudomonadati</taxon>
        <taxon>Myxococcota</taxon>
        <taxon>Myxococcia</taxon>
        <taxon>Myxococcales</taxon>
        <taxon>Cystobacterineae</taxon>
        <taxon>Myxococcaceae</taxon>
        <taxon>Corallococcus</taxon>
    </lineage>
</organism>
<dbReference type="Gene3D" id="3.40.50.2000">
    <property type="entry name" value="Glycogen Phosphorylase B"/>
    <property type="match status" value="1"/>
</dbReference>
<feature type="region of interest" description="Disordered" evidence="3">
    <location>
        <begin position="357"/>
        <end position="381"/>
    </location>
</feature>
<protein>
    <submittedName>
        <fullName evidence="5">Glycosyltransferase</fullName>
    </submittedName>
</protein>
<proteinExistence type="predicted"/>
<evidence type="ECO:0000256" key="2">
    <source>
        <dbReference type="ARBA" id="ARBA00022679"/>
    </source>
</evidence>